<sequence>MMRKKFILLVVIFLYNIRAGGTCSLDTDCKDSTKPLCDTASGACIAKCTLDTDCKDSTKPLCDTASGACIAKCTLDTDCKDSTKPLCDTASGFCYHTIKTDFFSKYTTTIFTKLSSSTYFFVSNLSLSSKTTFHTYEQKRTPPLEQIVKIRFEFLFQLASPAIKKRNSETLASFVKNIVRDSFVKQFGLDIIVTTEILKSETLSLNVGIEKTVKGSDTNEINSFSSESALEIMSSNNTFGQINEATENSGFVMKTSPSELQVKSITETLNPDGTIIKKNCETPDNCTETLENIFQETLNDSTIVLSSLQKTESSSSNFKTYESSTSYDTTDLKTTNLNSQTTSKNETNAILATSPSFETLVVETNIQMSGGLVLSGLVSVISRNIEEQGQGNSLQKLNDSINEIIKSTFPSGAIISTKNIGNESVLVIDIISRTSAYTNLNLGTKIKNILEALDRNKTVLNATVPKGVTLYMDITKFSITANETYYVDGVKTKRSSCNQNQESIICTTQTYDNNGLSNFTSNSIETITLKNFSVKIVSFPIYNFLIIIFSALKFNLY</sequence>
<evidence type="ECO:0000313" key="2">
    <source>
        <dbReference type="EMBL" id="CAF0942187.1"/>
    </source>
</evidence>
<keyword evidence="1" id="KW-0732">Signal</keyword>
<reference evidence="2" key="1">
    <citation type="submission" date="2021-02" db="EMBL/GenBank/DDBJ databases">
        <authorList>
            <person name="Nowell W R."/>
        </authorList>
    </citation>
    <scope>NUCLEOTIDE SEQUENCE</scope>
    <source>
        <strain evidence="2">Ploen Becks lab</strain>
    </source>
</reference>
<evidence type="ECO:0000313" key="3">
    <source>
        <dbReference type="Proteomes" id="UP000663879"/>
    </source>
</evidence>
<feature type="signal peptide" evidence="1">
    <location>
        <begin position="1"/>
        <end position="22"/>
    </location>
</feature>
<dbReference type="EMBL" id="CAJNOC010002601">
    <property type="protein sequence ID" value="CAF0942187.1"/>
    <property type="molecule type" value="Genomic_DNA"/>
</dbReference>
<proteinExistence type="predicted"/>
<dbReference type="Proteomes" id="UP000663879">
    <property type="component" value="Unassembled WGS sequence"/>
</dbReference>
<feature type="chain" id="PRO_5032865493" description="SEA domain-containing protein" evidence="1">
    <location>
        <begin position="23"/>
        <end position="557"/>
    </location>
</feature>
<dbReference type="AlphaFoldDB" id="A0A814CBS5"/>
<organism evidence="2 3">
    <name type="scientific">Brachionus calyciflorus</name>
    <dbReference type="NCBI Taxonomy" id="104777"/>
    <lineage>
        <taxon>Eukaryota</taxon>
        <taxon>Metazoa</taxon>
        <taxon>Spiralia</taxon>
        <taxon>Gnathifera</taxon>
        <taxon>Rotifera</taxon>
        <taxon>Eurotatoria</taxon>
        <taxon>Monogononta</taxon>
        <taxon>Pseudotrocha</taxon>
        <taxon>Ploima</taxon>
        <taxon>Brachionidae</taxon>
        <taxon>Brachionus</taxon>
    </lineage>
</organism>
<accession>A0A814CBS5</accession>
<name>A0A814CBS5_9BILA</name>
<protein>
    <recommendedName>
        <fullName evidence="4">SEA domain-containing protein</fullName>
    </recommendedName>
</protein>
<evidence type="ECO:0008006" key="4">
    <source>
        <dbReference type="Google" id="ProtNLM"/>
    </source>
</evidence>
<keyword evidence="3" id="KW-1185">Reference proteome</keyword>
<evidence type="ECO:0000256" key="1">
    <source>
        <dbReference type="SAM" id="SignalP"/>
    </source>
</evidence>
<gene>
    <name evidence="2" type="ORF">OXX778_LOCUS13488</name>
</gene>
<comment type="caution">
    <text evidence="2">The sequence shown here is derived from an EMBL/GenBank/DDBJ whole genome shotgun (WGS) entry which is preliminary data.</text>
</comment>